<reference evidence="2" key="1">
    <citation type="journal article" date="2020" name="mSystems">
        <title>Genome- and Community-Level Interaction Insights into Carbon Utilization and Element Cycling Functions of Hydrothermarchaeota in Hydrothermal Sediment.</title>
        <authorList>
            <person name="Zhou Z."/>
            <person name="Liu Y."/>
            <person name="Xu W."/>
            <person name="Pan J."/>
            <person name="Luo Z.H."/>
            <person name="Li M."/>
        </authorList>
    </citation>
    <scope>NUCLEOTIDE SEQUENCE [LARGE SCALE GENOMIC DNA]</scope>
    <source>
        <strain evidence="2">SpSt-10</strain>
    </source>
</reference>
<evidence type="ECO:0000259" key="1">
    <source>
        <dbReference type="Pfam" id="PF01909"/>
    </source>
</evidence>
<accession>A0A7J3TG01</accession>
<dbReference type="AlphaFoldDB" id="A0A7J3TG01"/>
<dbReference type="PIRSF" id="PIRSF005928">
    <property type="entry name" value="Nucleotidltrnsf"/>
    <property type="match status" value="1"/>
</dbReference>
<feature type="domain" description="Polymerase nucleotidyl transferase" evidence="1">
    <location>
        <begin position="30"/>
        <end position="98"/>
    </location>
</feature>
<evidence type="ECO:0000313" key="2">
    <source>
        <dbReference type="EMBL" id="HHF47731.1"/>
    </source>
</evidence>
<name>A0A7J3TG01_9EURY</name>
<protein>
    <submittedName>
        <fullName evidence="2">Nucleotidyltransferase</fullName>
    </submittedName>
</protein>
<dbReference type="Pfam" id="PF01909">
    <property type="entry name" value="NTP_transf_2"/>
    <property type="match status" value="1"/>
</dbReference>
<comment type="caution">
    <text evidence="2">The sequence shown here is derived from an EMBL/GenBank/DDBJ whole genome shotgun (WGS) entry which is preliminary data.</text>
</comment>
<proteinExistence type="predicted"/>
<gene>
    <name evidence="2" type="ORF">ENL48_00515</name>
</gene>
<dbReference type="Gene3D" id="3.30.460.10">
    <property type="entry name" value="Beta Polymerase, domain 2"/>
    <property type="match status" value="1"/>
</dbReference>
<dbReference type="InterPro" id="IPR002934">
    <property type="entry name" value="Polymerase_NTP_transf_dom"/>
</dbReference>
<sequence length="238" mass="27967">MKTAVFGSRKKVKYTRDHWKLLREKRKIAKEIMETLKDYGIPSIVYGSIARGDVKPTSDVDIFIPLLIPSYKLELALQDFGILERRIIQATPNYAIKGEIILEEANVSFPLVKMREKEMDFYRFGGYLDLRGLKRNQRIAGVDKRLVLIVPLKDGHYEVPTNEIDKSELARFLNVCIEVVEERFRVLERRREIGRTGIFLNERVPETESFESYLASLSFQNNHLKRRMKLFLKHPFFQ</sequence>
<dbReference type="InterPro" id="IPR009185">
    <property type="entry name" value="Nucleotidl_trans"/>
</dbReference>
<dbReference type="InterPro" id="IPR043519">
    <property type="entry name" value="NT_sf"/>
</dbReference>
<dbReference type="SUPFAM" id="SSF81301">
    <property type="entry name" value="Nucleotidyltransferase"/>
    <property type="match status" value="1"/>
</dbReference>
<dbReference type="CDD" id="cd05403">
    <property type="entry name" value="NT_KNTase_like"/>
    <property type="match status" value="1"/>
</dbReference>
<dbReference type="EMBL" id="DRUC01000009">
    <property type="protein sequence ID" value="HHF47731.1"/>
    <property type="molecule type" value="Genomic_DNA"/>
</dbReference>
<dbReference type="GO" id="GO:0016779">
    <property type="term" value="F:nucleotidyltransferase activity"/>
    <property type="evidence" value="ECO:0007669"/>
    <property type="project" value="InterPro"/>
</dbReference>
<organism evidence="2">
    <name type="scientific">Geoglobus ahangari</name>
    <dbReference type="NCBI Taxonomy" id="113653"/>
    <lineage>
        <taxon>Archaea</taxon>
        <taxon>Methanobacteriati</taxon>
        <taxon>Methanobacteriota</taxon>
        <taxon>Archaeoglobi</taxon>
        <taxon>Archaeoglobales</taxon>
        <taxon>Archaeoglobaceae</taxon>
        <taxon>Geoglobus</taxon>
    </lineage>
</organism>
<keyword evidence="2" id="KW-0808">Transferase</keyword>